<dbReference type="AlphaFoldDB" id="A0A328WXI3"/>
<feature type="domain" description="Rhodanese" evidence="1">
    <location>
        <begin position="20"/>
        <end position="100"/>
    </location>
</feature>
<evidence type="ECO:0000259" key="1">
    <source>
        <dbReference type="PROSITE" id="PS50206"/>
    </source>
</evidence>
<dbReference type="OrthoDB" id="9800872at2"/>
<sequence>MGLLDMLGFGSKTENVKNFTDRNAVIIDVRTVGEFQQGHIKNSKNIPLNILSTKINEIKKLNKPVIVCCQSGMRSGQAAGILKSNGIEVMNGGGWQSLENKL</sequence>
<dbReference type="InterPro" id="IPR001763">
    <property type="entry name" value="Rhodanese-like_dom"/>
</dbReference>
<dbReference type="SUPFAM" id="SSF52821">
    <property type="entry name" value="Rhodanese/Cell cycle control phosphatase"/>
    <property type="match status" value="1"/>
</dbReference>
<comment type="caution">
    <text evidence="2">The sequence shown here is derived from an EMBL/GenBank/DDBJ whole genome shotgun (WGS) entry which is preliminary data.</text>
</comment>
<dbReference type="PANTHER" id="PTHR43031:SF17">
    <property type="entry name" value="SULFURTRANSFERASE YTWF-RELATED"/>
    <property type="match status" value="1"/>
</dbReference>
<dbReference type="Pfam" id="PF00581">
    <property type="entry name" value="Rhodanese"/>
    <property type="match status" value="1"/>
</dbReference>
<dbReference type="CDD" id="cd00158">
    <property type="entry name" value="RHOD"/>
    <property type="match status" value="1"/>
</dbReference>
<dbReference type="GO" id="GO:0016740">
    <property type="term" value="F:transferase activity"/>
    <property type="evidence" value="ECO:0007669"/>
    <property type="project" value="UniProtKB-KW"/>
</dbReference>
<dbReference type="RefSeq" id="WP_112086248.1">
    <property type="nucleotide sequence ID" value="NZ_QLSV01000008.1"/>
</dbReference>
<gene>
    <name evidence="2" type="ORF">B0I10_10871</name>
</gene>
<name>A0A328WXI3_9FLAO</name>
<dbReference type="PROSITE" id="PS50206">
    <property type="entry name" value="RHODANESE_3"/>
    <property type="match status" value="1"/>
</dbReference>
<dbReference type="EMBL" id="QLSV01000008">
    <property type="protein sequence ID" value="RAR47569.1"/>
    <property type="molecule type" value="Genomic_DNA"/>
</dbReference>
<dbReference type="PANTHER" id="PTHR43031">
    <property type="entry name" value="FAD-DEPENDENT OXIDOREDUCTASE"/>
    <property type="match status" value="1"/>
</dbReference>
<dbReference type="Gene3D" id="3.40.250.10">
    <property type="entry name" value="Rhodanese-like domain"/>
    <property type="match status" value="1"/>
</dbReference>
<evidence type="ECO:0000313" key="2">
    <source>
        <dbReference type="EMBL" id="RAR47569.1"/>
    </source>
</evidence>
<dbReference type="SMART" id="SM00450">
    <property type="entry name" value="RHOD"/>
    <property type="match status" value="1"/>
</dbReference>
<dbReference type="InterPro" id="IPR036873">
    <property type="entry name" value="Rhodanese-like_dom_sf"/>
</dbReference>
<keyword evidence="3" id="KW-1185">Reference proteome</keyword>
<protein>
    <submittedName>
        <fullName evidence="2">Rhodanese-related sulfurtransferase</fullName>
    </submittedName>
</protein>
<reference evidence="2 3" key="1">
    <citation type="submission" date="2018-06" db="EMBL/GenBank/DDBJ databases">
        <title>Genomic Encyclopedia of Type Strains, Phase III (KMG-III): the genomes of soil and plant-associated and newly described type strains.</title>
        <authorList>
            <person name="Whitman W."/>
        </authorList>
    </citation>
    <scope>NUCLEOTIDE SEQUENCE [LARGE SCALE GENOMIC DNA]</scope>
    <source>
        <strain evidence="2 3">CGMCC 1.12504</strain>
    </source>
</reference>
<keyword evidence="2" id="KW-0808">Transferase</keyword>
<proteinExistence type="predicted"/>
<evidence type="ECO:0000313" key="3">
    <source>
        <dbReference type="Proteomes" id="UP000249518"/>
    </source>
</evidence>
<dbReference type="Proteomes" id="UP000249518">
    <property type="component" value="Unassembled WGS sequence"/>
</dbReference>
<accession>A0A328WXI3</accession>
<dbReference type="InterPro" id="IPR050229">
    <property type="entry name" value="GlpE_sulfurtransferase"/>
</dbReference>
<organism evidence="2 3">
    <name type="scientific">Flavobacterium lacus</name>
    <dbReference type="NCBI Taxonomy" id="1353778"/>
    <lineage>
        <taxon>Bacteria</taxon>
        <taxon>Pseudomonadati</taxon>
        <taxon>Bacteroidota</taxon>
        <taxon>Flavobacteriia</taxon>
        <taxon>Flavobacteriales</taxon>
        <taxon>Flavobacteriaceae</taxon>
        <taxon>Flavobacterium</taxon>
    </lineage>
</organism>